<sequence length="82" mass="8314">MIDERIQNLIMAQMYASPDLVAVSTIGVGSVGASSPACAVGLRGRNVRAQFRIQLGAGPGDPQDHPDPPGALPPSGPAPRAA</sequence>
<name>A0A974P537_9CAUL</name>
<feature type="compositionally biased region" description="Pro residues" evidence="1">
    <location>
        <begin position="68"/>
        <end position="82"/>
    </location>
</feature>
<feature type="transmembrane region" description="Helical" evidence="2">
    <location>
        <begin position="20"/>
        <end position="42"/>
    </location>
</feature>
<keyword evidence="2" id="KW-0812">Transmembrane</keyword>
<keyword evidence="2" id="KW-0472">Membrane</keyword>
<dbReference type="EMBL" id="CP068570">
    <property type="protein sequence ID" value="QQZ50565.1"/>
    <property type="molecule type" value="Genomic_DNA"/>
</dbReference>
<gene>
    <name evidence="3" type="ORF">JKL49_03210</name>
</gene>
<organism evidence="3">
    <name type="scientific">Phenylobacterium glaciei</name>
    <dbReference type="NCBI Taxonomy" id="2803784"/>
    <lineage>
        <taxon>Bacteria</taxon>
        <taxon>Pseudomonadati</taxon>
        <taxon>Pseudomonadota</taxon>
        <taxon>Alphaproteobacteria</taxon>
        <taxon>Caulobacterales</taxon>
        <taxon>Caulobacteraceae</taxon>
        <taxon>Phenylobacterium</taxon>
    </lineage>
</organism>
<proteinExistence type="predicted"/>
<feature type="region of interest" description="Disordered" evidence="1">
    <location>
        <begin position="55"/>
        <end position="82"/>
    </location>
</feature>
<evidence type="ECO:0000256" key="2">
    <source>
        <dbReference type="SAM" id="Phobius"/>
    </source>
</evidence>
<protein>
    <submittedName>
        <fullName evidence="3">Uncharacterized protein</fullName>
    </submittedName>
</protein>
<accession>A0A974P537</accession>
<reference evidence="3" key="1">
    <citation type="submission" date="2021-01" db="EMBL/GenBank/DDBJ databases">
        <title>Genome sequence of Phenylobacterium sp. 20VBR1 isolated from a valley glaceir, Ny-Alesund, Svalbard.</title>
        <authorList>
            <person name="Thomas F.A."/>
            <person name="Krishnan K.P."/>
            <person name="Sinha R.K."/>
        </authorList>
    </citation>
    <scope>NUCLEOTIDE SEQUENCE</scope>
    <source>
        <strain evidence="3">20VBR1</strain>
    </source>
</reference>
<dbReference type="AlphaFoldDB" id="A0A974P537"/>
<keyword evidence="2" id="KW-1133">Transmembrane helix</keyword>
<evidence type="ECO:0000256" key="1">
    <source>
        <dbReference type="SAM" id="MobiDB-lite"/>
    </source>
</evidence>
<evidence type="ECO:0000313" key="3">
    <source>
        <dbReference type="EMBL" id="QQZ50565.1"/>
    </source>
</evidence>